<dbReference type="EMBL" id="CP050549">
    <property type="protein sequence ID" value="QND42012.1"/>
    <property type="molecule type" value="Genomic_DNA"/>
</dbReference>
<dbReference type="AlphaFoldDB" id="A0A7G6RID0"/>
<reference evidence="2" key="1">
    <citation type="journal article" date="2020" name="Mol. Plant Microbe">
        <title>Rhizobial microsymbionts of the narrowly endemic Oxytropis species growing in Kamchatka are characterized by significant genetic diversity and possess a set of genes that are associated with T3SS and T6SS secretion systems and can affect the development of symbiosis.</title>
        <authorList>
            <person name="Safronova V."/>
            <person name="Guro P."/>
            <person name="Sazanova A."/>
            <person name="Kuznetsova I."/>
            <person name="Belimov A."/>
            <person name="Yakubov V."/>
            <person name="Chirak E."/>
            <person name="Afonin A."/>
            <person name="Gogolev Y."/>
            <person name="Andronov E."/>
            <person name="Tikhonovich I."/>
        </authorList>
    </citation>
    <scope>NUCLEOTIDE SEQUENCE [LARGE SCALE GENOMIC DNA]</scope>
    <source>
        <strain evidence="2">RCAM0610</strain>
    </source>
</reference>
<accession>A0A7G6RID0</accession>
<organism evidence="1 2">
    <name type="scientific">Rhizobium leguminosarum bv. viciae</name>
    <dbReference type="NCBI Taxonomy" id="387"/>
    <lineage>
        <taxon>Bacteria</taxon>
        <taxon>Pseudomonadati</taxon>
        <taxon>Pseudomonadota</taxon>
        <taxon>Alphaproteobacteria</taxon>
        <taxon>Hyphomicrobiales</taxon>
        <taxon>Rhizobiaceae</taxon>
        <taxon>Rhizobium/Agrobacterium group</taxon>
        <taxon>Rhizobium</taxon>
    </lineage>
</organism>
<protein>
    <submittedName>
        <fullName evidence="1">Uncharacterized protein</fullName>
    </submittedName>
</protein>
<dbReference type="Proteomes" id="UP000515518">
    <property type="component" value="Chromosome"/>
</dbReference>
<sequence>MTSRFVIRVAAILRAFPCQQFAVRWRPAPARFIARMIGGPLFYLDPPYWDGRATRVSPWNCRLHSRHDLSPNRIIEITGPVYI</sequence>
<proteinExistence type="predicted"/>
<dbReference type="RefSeq" id="WP_130651953.1">
    <property type="nucleotide sequence ID" value="NZ_WIEI01000021.1"/>
</dbReference>
<name>A0A7G6RID0_RHILV</name>
<evidence type="ECO:0000313" key="1">
    <source>
        <dbReference type="EMBL" id="QND42012.1"/>
    </source>
</evidence>
<gene>
    <name evidence="1" type="ORF">HB770_06210</name>
</gene>
<evidence type="ECO:0000313" key="2">
    <source>
        <dbReference type="Proteomes" id="UP000515518"/>
    </source>
</evidence>